<dbReference type="GO" id="GO:0030170">
    <property type="term" value="F:pyridoxal phosphate binding"/>
    <property type="evidence" value="ECO:0007669"/>
    <property type="project" value="InterPro"/>
</dbReference>
<protein>
    <recommendedName>
        <fullName evidence="5">8-amino-7-oxononanoate synthase</fullName>
        <ecNumber evidence="5">2.3.1.47</ecNumber>
    </recommendedName>
    <alternativeName>
        <fullName evidence="9">7-keto-8-amino-pelargonic acid synthase</fullName>
    </alternativeName>
    <alternativeName>
        <fullName evidence="10">8-amino-7-ketopelargonate synthase</fullName>
    </alternativeName>
</protein>
<dbReference type="InterPro" id="IPR050087">
    <property type="entry name" value="AON_synthase_class-II"/>
</dbReference>
<comment type="caution">
    <text evidence="14">The sequence shown here is derived from an EMBL/GenBank/DDBJ whole genome shotgun (WGS) entry which is preliminary data.</text>
</comment>
<dbReference type="PANTHER" id="PTHR13693:SF100">
    <property type="entry name" value="8-AMINO-7-OXONONANOATE SYNTHASE"/>
    <property type="match status" value="1"/>
</dbReference>
<evidence type="ECO:0000256" key="8">
    <source>
        <dbReference type="ARBA" id="ARBA00022898"/>
    </source>
</evidence>
<dbReference type="GO" id="GO:0008710">
    <property type="term" value="F:8-amino-7-oxononanoate synthase activity"/>
    <property type="evidence" value="ECO:0007669"/>
    <property type="project" value="UniProtKB-EC"/>
</dbReference>
<evidence type="ECO:0000313" key="14">
    <source>
        <dbReference type="EMBL" id="PQJ54391.1"/>
    </source>
</evidence>
<dbReference type="SUPFAM" id="SSF53383">
    <property type="entry name" value="PLP-dependent transferases"/>
    <property type="match status" value="1"/>
</dbReference>
<name>A0A2S7UYP5_9GAMM</name>
<evidence type="ECO:0000256" key="12">
    <source>
        <dbReference type="RuleBase" id="RU003693"/>
    </source>
</evidence>
<dbReference type="PROSITE" id="PS00599">
    <property type="entry name" value="AA_TRANSFER_CLASS_2"/>
    <property type="match status" value="1"/>
</dbReference>
<dbReference type="EMBL" id="MSCH01000003">
    <property type="protein sequence ID" value="PQJ54391.1"/>
    <property type="molecule type" value="Genomic_DNA"/>
</dbReference>
<dbReference type="Proteomes" id="UP000239007">
    <property type="component" value="Unassembled WGS sequence"/>
</dbReference>
<dbReference type="OrthoDB" id="9807157at2"/>
<evidence type="ECO:0000256" key="1">
    <source>
        <dbReference type="ARBA" id="ARBA00001933"/>
    </source>
</evidence>
<dbReference type="InterPro" id="IPR015421">
    <property type="entry name" value="PyrdxlP-dep_Trfase_major"/>
</dbReference>
<gene>
    <name evidence="14" type="ORF">BTO11_12465</name>
</gene>
<keyword evidence="7" id="KW-0093">Biotin biosynthesis</keyword>
<reference evidence="14 15" key="1">
    <citation type="submission" date="2016-12" db="EMBL/GenBank/DDBJ databases">
        <title>Diversity of luminous bacteria.</title>
        <authorList>
            <person name="Yoshizawa S."/>
            <person name="Kogure K."/>
        </authorList>
    </citation>
    <scope>NUCLEOTIDE SEQUENCE [LARGE SCALE GENOMIC DNA]</scope>
    <source>
        <strain evidence="14 15">SA4-48</strain>
    </source>
</reference>
<sequence length="402" mass="44245">MFDSIIKDKLAQRDNLGLLRRRIVADEISAAYLTVDNKQYINFASNDYLGIASDNTAETLLATEKYKDKHLTAGAMASPLVVGRHKIHQELEQLLLDWVGAPQTYDCLLFGSGYSANTGVISALFNDKNKDALLVQDKFNHASLMDVGRNSQALGHCRQLRFMHNDLTSLASILAKSAHDKSARDIQNKLVVTEGVFSMDGDQPDLLQLTQISKANNAWLMLDDAHGIGIHGQNGAGSLSAQKMALTDCDILVITFGKAIGAQGAAVIATKQTIEYLTNFSRDYIYSTHLSPLQSAAAIVNIKNIQADDWRREKLAENIEYFKTHMSQCKFTLANSNSPIQPIIIGDETKAVQLSEQLKANGVWASAMRYPTVAKQQARLRITISAAHSKQQLDQLIQQVSA</sequence>
<evidence type="ECO:0000259" key="13">
    <source>
        <dbReference type="Pfam" id="PF00155"/>
    </source>
</evidence>
<dbReference type="GO" id="GO:0009102">
    <property type="term" value="P:biotin biosynthetic process"/>
    <property type="evidence" value="ECO:0007669"/>
    <property type="project" value="UniProtKB-KW"/>
</dbReference>
<evidence type="ECO:0000256" key="4">
    <source>
        <dbReference type="ARBA" id="ARBA00011738"/>
    </source>
</evidence>
<dbReference type="EC" id="2.3.1.47" evidence="5"/>
<dbReference type="Gene3D" id="3.40.640.10">
    <property type="entry name" value="Type I PLP-dependent aspartate aminotransferase-like (Major domain)"/>
    <property type="match status" value="1"/>
</dbReference>
<evidence type="ECO:0000256" key="5">
    <source>
        <dbReference type="ARBA" id="ARBA00013187"/>
    </source>
</evidence>
<evidence type="ECO:0000256" key="9">
    <source>
        <dbReference type="ARBA" id="ARBA00032610"/>
    </source>
</evidence>
<comment type="subunit">
    <text evidence="4">Homodimer.</text>
</comment>
<organism evidence="14 15">
    <name type="scientific">Psychrosphaera saromensis</name>
    <dbReference type="NCBI Taxonomy" id="716813"/>
    <lineage>
        <taxon>Bacteria</taxon>
        <taxon>Pseudomonadati</taxon>
        <taxon>Pseudomonadota</taxon>
        <taxon>Gammaproteobacteria</taxon>
        <taxon>Alteromonadales</taxon>
        <taxon>Pseudoalteromonadaceae</taxon>
        <taxon>Psychrosphaera</taxon>
    </lineage>
</organism>
<keyword evidence="15" id="KW-1185">Reference proteome</keyword>
<dbReference type="Pfam" id="PF00155">
    <property type="entry name" value="Aminotran_1_2"/>
    <property type="match status" value="1"/>
</dbReference>
<comment type="similarity">
    <text evidence="3">Belongs to the class-II pyridoxal-phosphate-dependent aminotransferase family. BioF subfamily.</text>
</comment>
<comment type="cofactor">
    <cofactor evidence="1 12">
        <name>pyridoxal 5'-phosphate</name>
        <dbReference type="ChEBI" id="CHEBI:597326"/>
    </cofactor>
</comment>
<evidence type="ECO:0000313" key="15">
    <source>
        <dbReference type="Proteomes" id="UP000239007"/>
    </source>
</evidence>
<dbReference type="InterPro" id="IPR015422">
    <property type="entry name" value="PyrdxlP-dep_Trfase_small"/>
</dbReference>
<feature type="domain" description="Aminotransferase class I/classII large" evidence="13">
    <location>
        <begin position="39"/>
        <end position="399"/>
    </location>
</feature>
<evidence type="ECO:0000256" key="6">
    <source>
        <dbReference type="ARBA" id="ARBA00022679"/>
    </source>
</evidence>
<dbReference type="InterPro" id="IPR015424">
    <property type="entry name" value="PyrdxlP-dep_Trfase"/>
</dbReference>
<accession>A0A2S7UYP5</accession>
<evidence type="ECO:0000256" key="2">
    <source>
        <dbReference type="ARBA" id="ARBA00004746"/>
    </source>
</evidence>
<keyword evidence="8 12" id="KW-0663">Pyridoxal phosphate</keyword>
<dbReference type="Gene3D" id="3.90.1150.10">
    <property type="entry name" value="Aspartate Aminotransferase, domain 1"/>
    <property type="match status" value="1"/>
</dbReference>
<dbReference type="RefSeq" id="WP_105052906.1">
    <property type="nucleotide sequence ID" value="NZ_BMYG01000001.1"/>
</dbReference>
<dbReference type="InterPro" id="IPR001917">
    <property type="entry name" value="Aminotrans_II_pyridoxalP_BS"/>
</dbReference>
<evidence type="ECO:0000256" key="3">
    <source>
        <dbReference type="ARBA" id="ARBA00010008"/>
    </source>
</evidence>
<comment type="catalytic activity">
    <reaction evidence="11">
        <text>6-carboxyhexanoyl-[ACP] + L-alanine + H(+) = (8S)-8-amino-7-oxononanoate + holo-[ACP] + CO2</text>
        <dbReference type="Rhea" id="RHEA:42288"/>
        <dbReference type="Rhea" id="RHEA-COMP:9685"/>
        <dbReference type="Rhea" id="RHEA-COMP:9955"/>
        <dbReference type="ChEBI" id="CHEBI:15378"/>
        <dbReference type="ChEBI" id="CHEBI:16526"/>
        <dbReference type="ChEBI" id="CHEBI:57972"/>
        <dbReference type="ChEBI" id="CHEBI:64479"/>
        <dbReference type="ChEBI" id="CHEBI:78846"/>
        <dbReference type="ChEBI" id="CHEBI:149468"/>
        <dbReference type="EC" id="2.3.1.47"/>
    </reaction>
</comment>
<keyword evidence="6" id="KW-0808">Transferase</keyword>
<evidence type="ECO:0000256" key="7">
    <source>
        <dbReference type="ARBA" id="ARBA00022756"/>
    </source>
</evidence>
<dbReference type="PANTHER" id="PTHR13693">
    <property type="entry name" value="CLASS II AMINOTRANSFERASE/8-AMINO-7-OXONONANOATE SYNTHASE"/>
    <property type="match status" value="1"/>
</dbReference>
<proteinExistence type="inferred from homology"/>
<dbReference type="AlphaFoldDB" id="A0A2S7UYP5"/>
<evidence type="ECO:0000256" key="10">
    <source>
        <dbReference type="ARBA" id="ARBA00033381"/>
    </source>
</evidence>
<dbReference type="InterPro" id="IPR004839">
    <property type="entry name" value="Aminotransferase_I/II_large"/>
</dbReference>
<comment type="pathway">
    <text evidence="2">Cofactor biosynthesis; biotin biosynthesis.</text>
</comment>
<evidence type="ECO:0000256" key="11">
    <source>
        <dbReference type="ARBA" id="ARBA00047715"/>
    </source>
</evidence>